<proteinExistence type="predicted"/>
<gene>
    <name evidence="2" type="ORF">A3F97_02295</name>
</gene>
<organism evidence="2 3">
    <name type="scientific">Candidatus Nomurabacteria bacterium RIFCSPLOWO2_12_FULL_41_10</name>
    <dbReference type="NCBI Taxonomy" id="1801795"/>
    <lineage>
        <taxon>Bacteria</taxon>
        <taxon>Candidatus Nomuraibacteriota</taxon>
    </lineage>
</organism>
<sequence>MEKPRLNIQKYSAKELEKEIGKTSTNLGKEGKVSKIRETPEERSERFIRQTQVGISSKLKEKKPEQKSPEGM</sequence>
<feature type="compositionally biased region" description="Basic and acidic residues" evidence="1">
    <location>
        <begin position="58"/>
        <end position="72"/>
    </location>
</feature>
<name>A0A1F6YD81_9BACT</name>
<comment type="caution">
    <text evidence="2">The sequence shown here is derived from an EMBL/GenBank/DDBJ whole genome shotgun (WGS) entry which is preliminary data.</text>
</comment>
<dbReference type="AlphaFoldDB" id="A0A1F6YD81"/>
<evidence type="ECO:0000313" key="2">
    <source>
        <dbReference type="EMBL" id="OGJ04329.1"/>
    </source>
</evidence>
<feature type="region of interest" description="Disordered" evidence="1">
    <location>
        <begin position="22"/>
        <end position="72"/>
    </location>
</feature>
<protein>
    <submittedName>
        <fullName evidence="2">Uncharacterized protein</fullName>
    </submittedName>
</protein>
<reference evidence="2 3" key="1">
    <citation type="journal article" date="2016" name="Nat. Commun.">
        <title>Thousands of microbial genomes shed light on interconnected biogeochemical processes in an aquifer system.</title>
        <authorList>
            <person name="Anantharaman K."/>
            <person name="Brown C.T."/>
            <person name="Hug L.A."/>
            <person name="Sharon I."/>
            <person name="Castelle C.J."/>
            <person name="Probst A.J."/>
            <person name="Thomas B.C."/>
            <person name="Singh A."/>
            <person name="Wilkins M.J."/>
            <person name="Karaoz U."/>
            <person name="Brodie E.L."/>
            <person name="Williams K.H."/>
            <person name="Hubbard S.S."/>
            <person name="Banfield J.F."/>
        </authorList>
    </citation>
    <scope>NUCLEOTIDE SEQUENCE [LARGE SCALE GENOMIC DNA]</scope>
</reference>
<evidence type="ECO:0000313" key="3">
    <source>
        <dbReference type="Proteomes" id="UP000176826"/>
    </source>
</evidence>
<accession>A0A1F6YD81</accession>
<evidence type="ECO:0000256" key="1">
    <source>
        <dbReference type="SAM" id="MobiDB-lite"/>
    </source>
</evidence>
<dbReference type="EMBL" id="MFVT01000005">
    <property type="protein sequence ID" value="OGJ04329.1"/>
    <property type="molecule type" value="Genomic_DNA"/>
</dbReference>
<feature type="compositionally biased region" description="Basic and acidic residues" evidence="1">
    <location>
        <begin position="29"/>
        <end position="48"/>
    </location>
</feature>
<dbReference type="Proteomes" id="UP000176826">
    <property type="component" value="Unassembled WGS sequence"/>
</dbReference>